<reference evidence="3" key="1">
    <citation type="submission" date="2021-01" db="EMBL/GenBank/DDBJ databases">
        <authorList>
            <person name="Corre E."/>
            <person name="Pelletier E."/>
            <person name="Niang G."/>
            <person name="Scheremetjew M."/>
            <person name="Finn R."/>
            <person name="Kale V."/>
            <person name="Holt S."/>
            <person name="Cochrane G."/>
            <person name="Meng A."/>
            <person name="Brown T."/>
            <person name="Cohen L."/>
        </authorList>
    </citation>
    <scope>NUCLEOTIDE SEQUENCE</scope>
    <source>
        <strain evidence="3">CCMP1381</strain>
    </source>
</reference>
<evidence type="ECO:0000256" key="1">
    <source>
        <dbReference type="SAM" id="SignalP"/>
    </source>
</evidence>
<sequence>MKVICVMITILSSALAFVPSRQASLKSFFEKPNGRRQHLHSTVENIYVEPVKTRQQFNQFIEEHSNKIVVVNFCKSLCQACKLVEPRFREISGMNDGPNFKFLEVNFDYDKELFADLGVQHTPTVHMYRGGVNCKVEDFICNSQNFGLLKMKLRKYGGKV</sequence>
<feature type="signal peptide" evidence="1">
    <location>
        <begin position="1"/>
        <end position="16"/>
    </location>
</feature>
<feature type="chain" id="PRO_5031513338" description="Thioredoxin domain-containing protein" evidence="1">
    <location>
        <begin position="17"/>
        <end position="160"/>
    </location>
</feature>
<dbReference type="InterPro" id="IPR013766">
    <property type="entry name" value="Thioredoxin_domain"/>
</dbReference>
<dbReference type="EMBL" id="HBGS01013423">
    <property type="protein sequence ID" value="CAD9393520.1"/>
    <property type="molecule type" value="Transcribed_RNA"/>
</dbReference>
<evidence type="ECO:0000313" key="3">
    <source>
        <dbReference type="EMBL" id="CAD9393520.1"/>
    </source>
</evidence>
<dbReference type="PANTHER" id="PTHR10438">
    <property type="entry name" value="THIOREDOXIN"/>
    <property type="match status" value="1"/>
</dbReference>
<name>A0A7S2BDB8_9STRA</name>
<evidence type="ECO:0000259" key="2">
    <source>
        <dbReference type="Pfam" id="PF00085"/>
    </source>
</evidence>
<dbReference type="InterPro" id="IPR036249">
    <property type="entry name" value="Thioredoxin-like_sf"/>
</dbReference>
<dbReference type="Gene3D" id="3.40.30.10">
    <property type="entry name" value="Glutaredoxin"/>
    <property type="match status" value="1"/>
</dbReference>
<dbReference type="PANTHER" id="PTHR10438:SF463">
    <property type="entry name" value="THIOREDOXIN"/>
    <property type="match status" value="1"/>
</dbReference>
<protein>
    <recommendedName>
        <fullName evidence="2">Thioredoxin domain-containing protein</fullName>
    </recommendedName>
</protein>
<organism evidence="3">
    <name type="scientific">Octactis speculum</name>
    <dbReference type="NCBI Taxonomy" id="3111310"/>
    <lineage>
        <taxon>Eukaryota</taxon>
        <taxon>Sar</taxon>
        <taxon>Stramenopiles</taxon>
        <taxon>Ochrophyta</taxon>
        <taxon>Dictyochophyceae</taxon>
        <taxon>Dictyochales</taxon>
        <taxon>Dictyochaceae</taxon>
        <taxon>Octactis</taxon>
    </lineage>
</organism>
<dbReference type="AlphaFoldDB" id="A0A7S2BDB8"/>
<dbReference type="SUPFAM" id="SSF52833">
    <property type="entry name" value="Thioredoxin-like"/>
    <property type="match status" value="1"/>
</dbReference>
<dbReference type="CDD" id="cd02947">
    <property type="entry name" value="TRX_family"/>
    <property type="match status" value="1"/>
</dbReference>
<dbReference type="InterPro" id="IPR050620">
    <property type="entry name" value="Thioredoxin_H-type-like"/>
</dbReference>
<feature type="domain" description="Thioredoxin" evidence="2">
    <location>
        <begin position="52"/>
        <end position="138"/>
    </location>
</feature>
<proteinExistence type="predicted"/>
<dbReference type="Pfam" id="PF00085">
    <property type="entry name" value="Thioredoxin"/>
    <property type="match status" value="1"/>
</dbReference>
<keyword evidence="1" id="KW-0732">Signal</keyword>
<accession>A0A7S2BDB8</accession>
<gene>
    <name evidence="3" type="ORF">DSPE1174_LOCUS7090</name>
</gene>